<dbReference type="Proteomes" id="UP000014760">
    <property type="component" value="Unassembled WGS sequence"/>
</dbReference>
<keyword evidence="4" id="KW-0732">Signal</keyword>
<dbReference type="GO" id="GO:0008449">
    <property type="term" value="F:N-acetylglucosamine-6-sulfatase activity"/>
    <property type="evidence" value="ECO:0007669"/>
    <property type="project" value="TreeGrafter"/>
</dbReference>
<feature type="chain" id="PRO_5008789082" description="Sulfatase N-terminal domain-containing protein" evidence="4">
    <location>
        <begin position="22"/>
        <end position="229"/>
    </location>
</feature>
<dbReference type="InterPro" id="IPR000917">
    <property type="entry name" value="Sulfatase_N"/>
</dbReference>
<protein>
    <recommendedName>
        <fullName evidence="5">Sulfatase N-terminal domain-containing protein</fullName>
    </recommendedName>
</protein>
<feature type="compositionally biased region" description="Basic and acidic residues" evidence="3">
    <location>
        <begin position="199"/>
        <end position="229"/>
    </location>
</feature>
<dbReference type="SUPFAM" id="SSF53649">
    <property type="entry name" value="Alkaline phosphatase-like"/>
    <property type="match status" value="1"/>
</dbReference>
<comment type="cofactor">
    <cofactor evidence="1">
        <name>Ca(2+)</name>
        <dbReference type="ChEBI" id="CHEBI:29108"/>
    </cofactor>
</comment>
<dbReference type="OrthoDB" id="96314at2759"/>
<evidence type="ECO:0000313" key="7">
    <source>
        <dbReference type="EnsemblMetazoa" id="CapteP122995"/>
    </source>
</evidence>
<name>R7VGY4_CAPTE</name>
<dbReference type="Gene3D" id="3.40.720.10">
    <property type="entry name" value="Alkaline Phosphatase, subunit A"/>
    <property type="match status" value="1"/>
</dbReference>
<feature type="signal peptide" evidence="4">
    <location>
        <begin position="1"/>
        <end position="21"/>
    </location>
</feature>
<dbReference type="HOGENOM" id="CLU_1212378_0_0_1"/>
<dbReference type="GO" id="GO:0005539">
    <property type="term" value="F:glycosaminoglycan binding"/>
    <property type="evidence" value="ECO:0007669"/>
    <property type="project" value="TreeGrafter"/>
</dbReference>
<feature type="non-terminal residue" evidence="6">
    <location>
        <position position="229"/>
    </location>
</feature>
<gene>
    <name evidence="6" type="ORF">CAPTEDRAFT_122995</name>
</gene>
<dbReference type="EnsemblMetazoa" id="CapteT122995">
    <property type="protein sequence ID" value="CapteP122995"/>
    <property type="gene ID" value="CapteG122995"/>
</dbReference>
<organism evidence="6">
    <name type="scientific">Capitella teleta</name>
    <name type="common">Polychaete worm</name>
    <dbReference type="NCBI Taxonomy" id="283909"/>
    <lineage>
        <taxon>Eukaryota</taxon>
        <taxon>Metazoa</taxon>
        <taxon>Spiralia</taxon>
        <taxon>Lophotrochozoa</taxon>
        <taxon>Annelida</taxon>
        <taxon>Polychaeta</taxon>
        <taxon>Sedentaria</taxon>
        <taxon>Scolecida</taxon>
        <taxon>Capitellidae</taxon>
        <taxon>Capitella</taxon>
    </lineage>
</organism>
<evidence type="ECO:0000313" key="6">
    <source>
        <dbReference type="EMBL" id="ELU17869.1"/>
    </source>
</evidence>
<evidence type="ECO:0000256" key="3">
    <source>
        <dbReference type="SAM" id="MobiDB-lite"/>
    </source>
</evidence>
<evidence type="ECO:0000256" key="2">
    <source>
        <dbReference type="ARBA" id="ARBA00008779"/>
    </source>
</evidence>
<evidence type="ECO:0000259" key="5">
    <source>
        <dbReference type="Pfam" id="PF00884"/>
    </source>
</evidence>
<dbReference type="PANTHER" id="PTHR43108">
    <property type="entry name" value="N-ACETYLGLUCOSAMINE-6-SULFATASE FAMILY MEMBER"/>
    <property type="match status" value="1"/>
</dbReference>
<evidence type="ECO:0000256" key="1">
    <source>
        <dbReference type="ARBA" id="ARBA00001913"/>
    </source>
</evidence>
<comment type="similarity">
    <text evidence="2">Belongs to the sulfatase family.</text>
</comment>
<reference evidence="6 8" key="2">
    <citation type="journal article" date="2013" name="Nature">
        <title>Insights into bilaterian evolution from three spiralian genomes.</title>
        <authorList>
            <person name="Simakov O."/>
            <person name="Marletaz F."/>
            <person name="Cho S.J."/>
            <person name="Edsinger-Gonzales E."/>
            <person name="Havlak P."/>
            <person name="Hellsten U."/>
            <person name="Kuo D.H."/>
            <person name="Larsson T."/>
            <person name="Lv J."/>
            <person name="Arendt D."/>
            <person name="Savage R."/>
            <person name="Osoegawa K."/>
            <person name="de Jong P."/>
            <person name="Grimwood J."/>
            <person name="Chapman J.A."/>
            <person name="Shapiro H."/>
            <person name="Aerts A."/>
            <person name="Otillar R.P."/>
            <person name="Terry A.Y."/>
            <person name="Boore J.L."/>
            <person name="Grigoriev I.V."/>
            <person name="Lindberg D.R."/>
            <person name="Seaver E.C."/>
            <person name="Weisblat D.A."/>
            <person name="Putnam N.H."/>
            <person name="Rokhsar D.S."/>
        </authorList>
    </citation>
    <scope>NUCLEOTIDE SEQUENCE</scope>
    <source>
        <strain evidence="6 8">I ESC-2004</strain>
    </source>
</reference>
<dbReference type="AlphaFoldDB" id="R7VGY4"/>
<reference evidence="7" key="3">
    <citation type="submission" date="2015-06" db="UniProtKB">
        <authorList>
            <consortium name="EnsemblMetazoa"/>
        </authorList>
    </citation>
    <scope>IDENTIFICATION</scope>
</reference>
<feature type="region of interest" description="Disordered" evidence="3">
    <location>
        <begin position="197"/>
        <end position="229"/>
    </location>
</feature>
<dbReference type="Pfam" id="PF00884">
    <property type="entry name" value="Sulfatase"/>
    <property type="match status" value="1"/>
</dbReference>
<evidence type="ECO:0000313" key="8">
    <source>
        <dbReference type="Proteomes" id="UP000014760"/>
    </source>
</evidence>
<dbReference type="InterPro" id="IPR017850">
    <property type="entry name" value="Alkaline_phosphatase_core_sf"/>
</dbReference>
<keyword evidence="8" id="KW-1185">Reference proteome</keyword>
<sequence>MPIHNAFLIITLLYFPRRTPSYNFAPNPDKQWILQYTGKMEPIHMEFTDMLHRKRLQTLQSVDDAVEKVFNELKELGELDNTYFIYSADHGYHLGQYGLVKGKAMPYDFDIRVPFLMRGPKIPPGVRMPNIVLNIDIAPTILDIAGVPTPDHMDGRSILKLFDGADDPSNLMGNDMKPKKAWRDSFLVERGKLTSKKMQVRDRLEAKHNKLSNTKEQRLEKECEKGEYQ</sequence>
<dbReference type="PANTHER" id="PTHR43108:SF16">
    <property type="entry name" value="EXTRACELLULAR SULFATASE SULF-1 HOMOLOG"/>
    <property type="match status" value="1"/>
</dbReference>
<dbReference type="STRING" id="283909.R7VGY4"/>
<dbReference type="EMBL" id="KB292260">
    <property type="protein sequence ID" value="ELU17869.1"/>
    <property type="molecule type" value="Genomic_DNA"/>
</dbReference>
<proteinExistence type="inferred from homology"/>
<accession>R7VGY4</accession>
<feature type="domain" description="Sulfatase N-terminal" evidence="5">
    <location>
        <begin position="50"/>
        <end position="147"/>
    </location>
</feature>
<reference evidence="8" key="1">
    <citation type="submission" date="2012-12" db="EMBL/GenBank/DDBJ databases">
        <authorList>
            <person name="Hellsten U."/>
            <person name="Grimwood J."/>
            <person name="Chapman J.A."/>
            <person name="Shapiro H."/>
            <person name="Aerts A."/>
            <person name="Otillar R.P."/>
            <person name="Terry A.Y."/>
            <person name="Boore J.L."/>
            <person name="Simakov O."/>
            <person name="Marletaz F."/>
            <person name="Cho S.-J."/>
            <person name="Edsinger-Gonzales E."/>
            <person name="Havlak P."/>
            <person name="Kuo D.-H."/>
            <person name="Larsson T."/>
            <person name="Lv J."/>
            <person name="Arendt D."/>
            <person name="Savage R."/>
            <person name="Osoegawa K."/>
            <person name="de Jong P."/>
            <person name="Lindberg D.R."/>
            <person name="Seaver E.C."/>
            <person name="Weisblat D.A."/>
            <person name="Putnam N.H."/>
            <person name="Grigoriev I.V."/>
            <person name="Rokhsar D.S."/>
        </authorList>
    </citation>
    <scope>NUCLEOTIDE SEQUENCE</scope>
    <source>
        <strain evidence="8">I ESC-2004</strain>
    </source>
</reference>
<dbReference type="EMBL" id="AMQN01035408">
    <property type="status" value="NOT_ANNOTATED_CDS"/>
    <property type="molecule type" value="Genomic_DNA"/>
</dbReference>
<evidence type="ECO:0000256" key="4">
    <source>
        <dbReference type="SAM" id="SignalP"/>
    </source>
</evidence>